<keyword evidence="2" id="KW-1185">Reference proteome</keyword>
<dbReference type="EMBL" id="CM029043">
    <property type="protein sequence ID" value="KAG2613052.1"/>
    <property type="molecule type" value="Genomic_DNA"/>
</dbReference>
<reference evidence="1" key="1">
    <citation type="submission" date="2020-05" db="EMBL/GenBank/DDBJ databases">
        <title>WGS assembly of Panicum virgatum.</title>
        <authorList>
            <person name="Lovell J.T."/>
            <person name="Jenkins J."/>
            <person name="Shu S."/>
            <person name="Juenger T.E."/>
            <person name="Schmutz J."/>
        </authorList>
    </citation>
    <scope>NUCLEOTIDE SEQUENCE</scope>
    <source>
        <strain evidence="1">AP13</strain>
    </source>
</reference>
<dbReference type="Proteomes" id="UP000823388">
    <property type="component" value="Chromosome 4K"/>
</dbReference>
<evidence type="ECO:0000313" key="2">
    <source>
        <dbReference type="Proteomes" id="UP000823388"/>
    </source>
</evidence>
<proteinExistence type="predicted"/>
<protein>
    <submittedName>
        <fullName evidence="1">Uncharacterized protein</fullName>
    </submittedName>
</protein>
<accession>A0A8T0TM55</accession>
<organism evidence="1 2">
    <name type="scientific">Panicum virgatum</name>
    <name type="common">Blackwell switchgrass</name>
    <dbReference type="NCBI Taxonomy" id="38727"/>
    <lineage>
        <taxon>Eukaryota</taxon>
        <taxon>Viridiplantae</taxon>
        <taxon>Streptophyta</taxon>
        <taxon>Embryophyta</taxon>
        <taxon>Tracheophyta</taxon>
        <taxon>Spermatophyta</taxon>
        <taxon>Magnoliopsida</taxon>
        <taxon>Liliopsida</taxon>
        <taxon>Poales</taxon>
        <taxon>Poaceae</taxon>
        <taxon>PACMAD clade</taxon>
        <taxon>Panicoideae</taxon>
        <taxon>Panicodae</taxon>
        <taxon>Paniceae</taxon>
        <taxon>Panicinae</taxon>
        <taxon>Panicum</taxon>
        <taxon>Panicum sect. Hiantes</taxon>
    </lineage>
</organism>
<evidence type="ECO:0000313" key="1">
    <source>
        <dbReference type="EMBL" id="KAG2613052.1"/>
    </source>
</evidence>
<gene>
    <name evidence="1" type="ORF">PVAP13_4KG372900</name>
</gene>
<dbReference type="AlphaFoldDB" id="A0A8T0TM55"/>
<sequence>MAHQERGTKRPRTAVGSSAAAAVEIDDMASSNFQSTLGVASIPNHKDSAATASWNSQVKFDLEIVENLIFCHEWEKLEYYLFKFLSNAHGKIVRSHPGLFCSVYEACISDLIKKRKVKEEVHIFKDKVEPLSYDGDSLYRPIDLEVRVERLKQIIKNSILPPDFVEEDNKMVVVNYIQLYFPESLSQTNLIIFPKGSVKCFLRHFMTQKVERYSCLACQWLIPASNSATSIAQHIKHSGSHNFCPRVTKWMLKHLAVVEGVEELDMKEIVPAYVTDSSKSLQTPESSSSSNSSFLSTASPSKKMAPFRYDAVSVPQSSVFVDPSSGLDILNKIQSGNISLVTSVSRWTTPIGIKVKELCLSQVKPITVLIDIFLDAISKGALMDGYMVLKKADALRFTPRDFYPLLQYAPDRVFELVLEQDRLIYDLRYTCLAVAAAAAVTTGTPGNSTSITPPADELHVEGKVASGAEGMM</sequence>
<comment type="caution">
    <text evidence="1">The sequence shown here is derived from an EMBL/GenBank/DDBJ whole genome shotgun (WGS) entry which is preliminary data.</text>
</comment>
<dbReference type="OrthoDB" id="696787at2759"/>
<name>A0A8T0TM55_PANVG</name>